<dbReference type="PANTHER" id="PTHR30578">
    <property type="entry name" value="ELECTRON TRANSPORT COMPLEX PROTEIN RNFD"/>
    <property type="match status" value="1"/>
</dbReference>
<proteinExistence type="inferred from homology"/>
<gene>
    <name evidence="10" type="primary">rnfD</name>
    <name evidence="11" type="ORF">BA177_11165</name>
</gene>
<feature type="modified residue" description="FMN phosphoryl threonine" evidence="10">
    <location>
        <position position="182"/>
    </location>
</feature>
<keyword evidence="2 10" id="KW-0597">Phosphoprotein</keyword>
<evidence type="ECO:0000256" key="10">
    <source>
        <dbReference type="HAMAP-Rule" id="MF_00462"/>
    </source>
</evidence>
<accession>A0A193LGM0</accession>
<keyword evidence="6 10" id="KW-1278">Translocase</keyword>
<comment type="similarity">
    <text evidence="10">Belongs to the NqrB/RnfD family.</text>
</comment>
<dbReference type="RefSeq" id="WP_068616272.1">
    <property type="nucleotide sequence ID" value="NZ_CP016268.1"/>
</dbReference>
<evidence type="ECO:0000256" key="7">
    <source>
        <dbReference type="ARBA" id="ARBA00022982"/>
    </source>
</evidence>
<evidence type="ECO:0000256" key="1">
    <source>
        <dbReference type="ARBA" id="ARBA00022448"/>
    </source>
</evidence>
<keyword evidence="10" id="KW-0997">Cell inner membrane</keyword>
<comment type="subunit">
    <text evidence="10">The complex is composed of six subunits: RnfA, RnfB, RnfC, RnfD, RnfE and RnfG.</text>
</comment>
<keyword evidence="12" id="KW-1185">Reference proteome</keyword>
<feature type="transmembrane region" description="Helical" evidence="10">
    <location>
        <begin position="318"/>
        <end position="336"/>
    </location>
</feature>
<dbReference type="PANTHER" id="PTHR30578:SF0">
    <property type="entry name" value="ION-TRANSLOCATING OXIDOREDUCTASE COMPLEX SUBUNIT D"/>
    <property type="match status" value="1"/>
</dbReference>
<evidence type="ECO:0000256" key="3">
    <source>
        <dbReference type="ARBA" id="ARBA00022630"/>
    </source>
</evidence>
<dbReference type="NCBIfam" id="TIGR01946">
    <property type="entry name" value="rnfD"/>
    <property type="match status" value="1"/>
</dbReference>
<keyword evidence="5 10" id="KW-0812">Transmembrane</keyword>
<dbReference type="KEGG" id="woc:BA177_11165"/>
<evidence type="ECO:0000256" key="9">
    <source>
        <dbReference type="ARBA" id="ARBA00023136"/>
    </source>
</evidence>
<dbReference type="Proteomes" id="UP000092695">
    <property type="component" value="Chromosome"/>
</dbReference>
<keyword evidence="7 10" id="KW-0249">Electron transport</keyword>
<keyword evidence="10" id="KW-1003">Cell membrane</keyword>
<dbReference type="GO" id="GO:0055085">
    <property type="term" value="P:transmembrane transport"/>
    <property type="evidence" value="ECO:0007669"/>
    <property type="project" value="InterPro"/>
</dbReference>
<dbReference type="STRING" id="1548547.BA177_11165"/>
<dbReference type="Pfam" id="PF03116">
    <property type="entry name" value="NQR2_RnfD_RnfE"/>
    <property type="match status" value="1"/>
</dbReference>
<name>A0A193LGM0_9GAMM</name>
<evidence type="ECO:0000256" key="5">
    <source>
        <dbReference type="ARBA" id="ARBA00022692"/>
    </source>
</evidence>
<protein>
    <recommendedName>
        <fullName evidence="10">Ion-translocating oxidoreductase complex subunit D</fullName>
        <ecNumber evidence="10">7.-.-.-</ecNumber>
    </recommendedName>
    <alternativeName>
        <fullName evidence="10">Rnf electron transport complex subunit D</fullName>
    </alternativeName>
</protein>
<evidence type="ECO:0000313" key="11">
    <source>
        <dbReference type="EMBL" id="ANO51690.1"/>
    </source>
</evidence>
<evidence type="ECO:0000256" key="4">
    <source>
        <dbReference type="ARBA" id="ARBA00022643"/>
    </source>
</evidence>
<feature type="transmembrane region" description="Helical" evidence="10">
    <location>
        <begin position="44"/>
        <end position="61"/>
    </location>
</feature>
<keyword evidence="4 10" id="KW-0288">FMN</keyword>
<dbReference type="GO" id="GO:0005886">
    <property type="term" value="C:plasma membrane"/>
    <property type="evidence" value="ECO:0007669"/>
    <property type="project" value="UniProtKB-SubCell"/>
</dbReference>
<keyword evidence="8 10" id="KW-1133">Transmembrane helix</keyword>
<reference evidence="11 12" key="1">
    <citation type="submission" date="2016-06" db="EMBL/GenBank/DDBJ databases">
        <title>Complete genome sequence of a deep-branching marine Gamma Proteobacterium Woeseia oceani type strain XK5.</title>
        <authorList>
            <person name="Mu D."/>
            <person name="Du Z."/>
        </authorList>
    </citation>
    <scope>NUCLEOTIDE SEQUENCE [LARGE SCALE GENOMIC DNA]</scope>
    <source>
        <strain evidence="11 12">XK5</strain>
    </source>
</reference>
<feature type="transmembrane region" description="Helical" evidence="10">
    <location>
        <begin position="237"/>
        <end position="256"/>
    </location>
</feature>
<feature type="transmembrane region" description="Helical" evidence="10">
    <location>
        <begin position="295"/>
        <end position="312"/>
    </location>
</feature>
<dbReference type="GO" id="GO:0022900">
    <property type="term" value="P:electron transport chain"/>
    <property type="evidence" value="ECO:0007669"/>
    <property type="project" value="UniProtKB-UniRule"/>
</dbReference>
<keyword evidence="3 10" id="KW-0285">Flavoprotein</keyword>
<evidence type="ECO:0000256" key="6">
    <source>
        <dbReference type="ARBA" id="ARBA00022967"/>
    </source>
</evidence>
<dbReference type="AlphaFoldDB" id="A0A193LGM0"/>
<organism evidence="11 12">
    <name type="scientific">Woeseia oceani</name>
    <dbReference type="NCBI Taxonomy" id="1548547"/>
    <lineage>
        <taxon>Bacteria</taxon>
        <taxon>Pseudomonadati</taxon>
        <taxon>Pseudomonadota</taxon>
        <taxon>Gammaproteobacteria</taxon>
        <taxon>Woeseiales</taxon>
        <taxon>Woeseiaceae</taxon>
        <taxon>Woeseia</taxon>
    </lineage>
</organism>
<dbReference type="HAMAP" id="MF_00462">
    <property type="entry name" value="RsxD_RnfD"/>
    <property type="match status" value="1"/>
</dbReference>
<dbReference type="OrthoDB" id="9776359at2"/>
<comment type="caution">
    <text evidence="10">Lacks conserved residue(s) required for the propagation of feature annotation.</text>
</comment>
<dbReference type="EC" id="7.-.-.-" evidence="10"/>
<sequence>MEFERREAPFVTPPTEVAAIMRQVLLALVPAALAYTWFFGPGFILNLMVAALFCALGEAAMMRIRGRSIETALGDYSAMVTAVLLVFALPALTPWWVTATGALFAVVVAKHLYGGLGFNIFNPAMAGYVAVMVAFPMYLNLWTQPRMGDLDYHYLTVLETFRYTLTGTLPDYLSFDAISRATPLDTVKAGLNNMRTFSEIQALPSMGDFGGRGWEWIANFTAIGGGWLLLKKIIRWHIPFAVLMGLLIPAGVMYFIDPGISPGPGFHLFSGGTILCAFFIATDPVSAATSTRGRLVYGFGIGFLIFAIRRWGSYADGVAFAVLLMNLAVPAIDYFTKPRIVGHPRRNDRGQNE</sequence>
<comment type="cofactor">
    <cofactor evidence="10">
        <name>FMN</name>
        <dbReference type="ChEBI" id="CHEBI:58210"/>
    </cofactor>
</comment>
<keyword evidence="1 10" id="KW-0813">Transport</keyword>
<dbReference type="InterPro" id="IPR011303">
    <property type="entry name" value="RnfD_bac"/>
</dbReference>
<dbReference type="EMBL" id="CP016268">
    <property type="protein sequence ID" value="ANO51690.1"/>
    <property type="molecule type" value="Genomic_DNA"/>
</dbReference>
<feature type="transmembrane region" description="Helical" evidence="10">
    <location>
        <begin position="268"/>
        <end position="288"/>
    </location>
</feature>
<evidence type="ECO:0000256" key="2">
    <source>
        <dbReference type="ARBA" id="ARBA00022553"/>
    </source>
</evidence>
<feature type="transmembrane region" description="Helical" evidence="10">
    <location>
        <begin position="120"/>
        <end position="139"/>
    </location>
</feature>
<evidence type="ECO:0000256" key="8">
    <source>
        <dbReference type="ARBA" id="ARBA00022989"/>
    </source>
</evidence>
<evidence type="ECO:0000313" key="12">
    <source>
        <dbReference type="Proteomes" id="UP000092695"/>
    </source>
</evidence>
<keyword evidence="9 10" id="KW-0472">Membrane</keyword>
<comment type="function">
    <text evidence="10">Part of a membrane-bound complex that couples electron transfer with translocation of ions across the membrane.</text>
</comment>
<dbReference type="InterPro" id="IPR004338">
    <property type="entry name" value="NqrB/RnfD"/>
</dbReference>
<comment type="subcellular location">
    <subcellularLocation>
        <location evidence="10">Cell inner membrane</location>
        <topology evidence="10">Multi-pass membrane protein</topology>
    </subcellularLocation>
</comment>